<dbReference type="EMBL" id="KL584754">
    <property type="protein sequence ID" value="KEQ97264.1"/>
    <property type="molecule type" value="Genomic_DNA"/>
</dbReference>
<feature type="compositionally biased region" description="Basic and acidic residues" evidence="1">
    <location>
        <begin position="342"/>
        <end position="352"/>
    </location>
</feature>
<protein>
    <submittedName>
        <fullName evidence="2">Uncharacterized protein</fullName>
    </submittedName>
</protein>
<feature type="compositionally biased region" description="Polar residues" evidence="1">
    <location>
        <begin position="166"/>
        <end position="175"/>
    </location>
</feature>
<gene>
    <name evidence="2" type="ORF">AUEXF2481DRAFT_585678</name>
</gene>
<feature type="compositionally biased region" description="Basic residues" evidence="1">
    <location>
        <begin position="366"/>
        <end position="378"/>
    </location>
</feature>
<name>A0A074YMG6_AURSE</name>
<dbReference type="HOGENOM" id="CLU_020422_0_0_1"/>
<feature type="region of interest" description="Disordered" evidence="1">
    <location>
        <begin position="150"/>
        <end position="176"/>
    </location>
</feature>
<evidence type="ECO:0000313" key="2">
    <source>
        <dbReference type="EMBL" id="KEQ97264.1"/>
    </source>
</evidence>
<proteinExistence type="predicted"/>
<accession>A0A074YMG6</accession>
<sequence>MSQITTSMYITIMWTSTSSIPEVGYQDRSIATTTLLQYLSRPSPEFSLVRQDRIHELGPARESYFWFDVRNISTWSAFNTNTLMNTTQLKTILHREQLCNGLALATTNVDLPVTPNHLRQLHYSHYGIRLNSALKASMAESSLQISNVPADGSSMQPDFVSKPPGSHQQSTSQSSKRGRVIGIVLCYEQWRSDMRRSENPTEKVRYLSGLARLQYFLREHGCRYGYIITEIELVCVRYGGDDKIYEISRSRSSTTFAATVSSFPIPIFGYFEVSNAVPLSRHTQDAENVKMTASLALWYLHMQAYDQPLPGHHHWRLEVGGPSTMTRKKHLFRDSEWMPKMVHQREQREANRKRGWVWPNEESSKGKGKGRRTVLGKS</sequence>
<evidence type="ECO:0000313" key="3">
    <source>
        <dbReference type="Proteomes" id="UP000030641"/>
    </source>
</evidence>
<dbReference type="STRING" id="1043005.A0A074YMG6"/>
<dbReference type="Proteomes" id="UP000030641">
    <property type="component" value="Unassembled WGS sequence"/>
</dbReference>
<dbReference type="OMA" id="IANPIQW"/>
<reference evidence="2 3" key="1">
    <citation type="journal article" date="2014" name="BMC Genomics">
        <title>Genome sequencing of four Aureobasidium pullulans varieties: biotechnological potential, stress tolerance, and description of new species.</title>
        <authorList>
            <person name="Gostin Ar C."/>
            <person name="Ohm R.A."/>
            <person name="Kogej T."/>
            <person name="Sonjak S."/>
            <person name="Turk M."/>
            <person name="Zajc J."/>
            <person name="Zalar P."/>
            <person name="Grube M."/>
            <person name="Sun H."/>
            <person name="Han J."/>
            <person name="Sharma A."/>
            <person name="Chiniquy J."/>
            <person name="Ngan C.Y."/>
            <person name="Lipzen A."/>
            <person name="Barry K."/>
            <person name="Grigoriev I.V."/>
            <person name="Gunde-Cimerman N."/>
        </authorList>
    </citation>
    <scope>NUCLEOTIDE SEQUENCE [LARGE SCALE GENOMIC DNA]</scope>
    <source>
        <strain evidence="2 3">EXF-2481</strain>
    </source>
</reference>
<keyword evidence="3" id="KW-1185">Reference proteome</keyword>
<dbReference type="InParanoid" id="A0A074YMG6"/>
<dbReference type="OrthoDB" id="5300765at2759"/>
<dbReference type="AlphaFoldDB" id="A0A074YMG6"/>
<dbReference type="RefSeq" id="XP_013346026.1">
    <property type="nucleotide sequence ID" value="XM_013490572.1"/>
</dbReference>
<organism evidence="2 3">
    <name type="scientific">Aureobasidium subglaciale (strain EXF-2481)</name>
    <name type="common">Aureobasidium pullulans var. subglaciale</name>
    <dbReference type="NCBI Taxonomy" id="1043005"/>
    <lineage>
        <taxon>Eukaryota</taxon>
        <taxon>Fungi</taxon>
        <taxon>Dikarya</taxon>
        <taxon>Ascomycota</taxon>
        <taxon>Pezizomycotina</taxon>
        <taxon>Dothideomycetes</taxon>
        <taxon>Dothideomycetidae</taxon>
        <taxon>Dothideales</taxon>
        <taxon>Saccotheciaceae</taxon>
        <taxon>Aureobasidium</taxon>
    </lineage>
</organism>
<feature type="region of interest" description="Disordered" evidence="1">
    <location>
        <begin position="342"/>
        <end position="378"/>
    </location>
</feature>
<dbReference type="GeneID" id="25369238"/>
<evidence type="ECO:0000256" key="1">
    <source>
        <dbReference type="SAM" id="MobiDB-lite"/>
    </source>
</evidence>